<dbReference type="GO" id="GO:0046872">
    <property type="term" value="F:metal ion binding"/>
    <property type="evidence" value="ECO:0007669"/>
    <property type="project" value="UniProtKB-KW"/>
</dbReference>
<dbReference type="NCBIfam" id="TIGR00292">
    <property type="entry name" value="sulfide-dependent adenosine diphosphate thiazole synthase"/>
    <property type="match status" value="1"/>
</dbReference>
<feature type="compositionally biased region" description="Low complexity" evidence="8">
    <location>
        <begin position="206"/>
        <end position="215"/>
    </location>
</feature>
<feature type="region of interest" description="Disordered" evidence="8">
    <location>
        <begin position="182"/>
        <end position="215"/>
    </location>
</feature>
<dbReference type="EC" id="2.4.2.60" evidence="7"/>
<dbReference type="Gene3D" id="3.50.50.60">
    <property type="entry name" value="FAD/NAD(P)-binding domain"/>
    <property type="match status" value="1"/>
</dbReference>
<protein>
    <recommendedName>
        <fullName evidence="7">cysteine-dependent adenosine diphosphate thiazole synthase</fullName>
        <ecNumber evidence="7">2.4.2.60</ecNumber>
    </recommendedName>
</protein>
<dbReference type="GO" id="GO:0005737">
    <property type="term" value="C:cytoplasm"/>
    <property type="evidence" value="ECO:0007669"/>
    <property type="project" value="UniProtKB-ARBA"/>
</dbReference>
<evidence type="ECO:0000256" key="3">
    <source>
        <dbReference type="ARBA" id="ARBA00022977"/>
    </source>
</evidence>
<evidence type="ECO:0000256" key="2">
    <source>
        <dbReference type="ARBA" id="ARBA00022723"/>
    </source>
</evidence>
<dbReference type="InterPro" id="IPR036188">
    <property type="entry name" value="FAD/NAD-bd_sf"/>
</dbReference>
<dbReference type="FunFam" id="3.50.50.60:FF:000070">
    <property type="entry name" value="Thiamine thiazole synthase, chloroplastic"/>
    <property type="match status" value="1"/>
</dbReference>
<evidence type="ECO:0000313" key="11">
    <source>
        <dbReference type="Proteomes" id="UP000825729"/>
    </source>
</evidence>
<dbReference type="AlphaFoldDB" id="A0AAV7DQY8"/>
<sequence>MTVKGKGKVKICNKLAFRKMAEHALVEAPSSPNLMDANVPATIAQAPVSEDIQGNGIDRNGAVEEVIKVPEVGMMFKSYEEVRDFYNQYARCIGFGILKRSSRYGVDGKYNAFVLACVNEGKPRTTSNNPYRSRRSAKTNCKAKINVRLCDDGFFHLVNVALEHNHTVSPLKARSFRCKKNVRRQQKRSVEGSDEMEVHQNKASQTNSPTTTSLNSLPLTYVQPLHSYPNTNFSFPMPSSPKYDLHSFHFEPIKESIVSREMTRRYMMDIIAHADTDVVVVGAGSAGLSCAYELSKNPNVRIAIIEQSVSPGGSAWIGGQLFSAMVVRKPAHFFLNELNISYEEQDSYVVVKHAALFTSTIISKLLARPNVKLFNAVVVEDLIVNGGRVGGVVMNWAFASMNHEKQPCLNSNVMEAKVVISSCGFGGPFGATGVKRLKSMGMVSSVTEMKVLDMNSAEDAIVKHTKEIVPGMIVTGKEVTEIGGAPRLGPIFGAMMVSGQKAAHLALKALGLPNALDGSCNF</sequence>
<dbReference type="GO" id="GO:0160205">
    <property type="term" value="F:cysteine-dependent adenosine diphosphate thiazole synthase activity"/>
    <property type="evidence" value="ECO:0007669"/>
    <property type="project" value="UniProtKB-EC"/>
</dbReference>
<keyword evidence="1" id="KW-0808">Transferase</keyword>
<keyword evidence="4" id="KW-0408">Iron</keyword>
<dbReference type="Pfam" id="PF03101">
    <property type="entry name" value="FAR1"/>
    <property type="match status" value="1"/>
</dbReference>
<comment type="caution">
    <text evidence="10">The sequence shown here is derived from an EMBL/GenBank/DDBJ whole genome shotgun (WGS) entry which is preliminary data.</text>
</comment>
<dbReference type="Proteomes" id="UP000825729">
    <property type="component" value="Unassembled WGS sequence"/>
</dbReference>
<reference evidence="10 11" key="1">
    <citation type="submission" date="2021-07" db="EMBL/GenBank/DDBJ databases">
        <title>The Aristolochia fimbriata genome: insights into angiosperm evolution, floral development and chemical biosynthesis.</title>
        <authorList>
            <person name="Jiao Y."/>
        </authorList>
    </citation>
    <scope>NUCLEOTIDE SEQUENCE [LARGE SCALE GENOMIC DNA]</scope>
    <source>
        <strain evidence="10">IBCAS-2021</strain>
        <tissue evidence="10">Leaf</tissue>
    </source>
</reference>
<dbReference type="InterPro" id="IPR002922">
    <property type="entry name" value="Thi4_fam"/>
</dbReference>
<dbReference type="SUPFAM" id="SSF51905">
    <property type="entry name" value="FAD/NAD(P)-binding domain"/>
    <property type="match status" value="1"/>
</dbReference>
<name>A0AAV7DQY8_ARIFI</name>
<evidence type="ECO:0000256" key="1">
    <source>
        <dbReference type="ARBA" id="ARBA00022679"/>
    </source>
</evidence>
<feature type="compositionally biased region" description="Basic and acidic residues" evidence="8">
    <location>
        <begin position="188"/>
        <end position="200"/>
    </location>
</feature>
<keyword evidence="2" id="KW-0479">Metal-binding</keyword>
<proteinExistence type="predicted"/>
<keyword evidence="11" id="KW-1185">Reference proteome</keyword>
<dbReference type="PANTHER" id="PTHR43422">
    <property type="entry name" value="THIAMINE THIAZOLE SYNTHASE"/>
    <property type="match status" value="1"/>
</dbReference>
<dbReference type="Pfam" id="PF01946">
    <property type="entry name" value="Thi4"/>
    <property type="match status" value="1"/>
</dbReference>
<evidence type="ECO:0000259" key="9">
    <source>
        <dbReference type="Pfam" id="PF03101"/>
    </source>
</evidence>
<evidence type="ECO:0000256" key="4">
    <source>
        <dbReference type="ARBA" id="ARBA00023004"/>
    </source>
</evidence>
<keyword evidence="5" id="KW-0520">NAD</keyword>
<evidence type="ECO:0000256" key="8">
    <source>
        <dbReference type="SAM" id="MobiDB-lite"/>
    </source>
</evidence>
<evidence type="ECO:0000256" key="7">
    <source>
        <dbReference type="ARBA" id="ARBA00067041"/>
    </source>
</evidence>
<keyword evidence="3" id="KW-0784">Thiamine biosynthesis</keyword>
<dbReference type="EMBL" id="JAINDJ010000008">
    <property type="protein sequence ID" value="KAG9438995.1"/>
    <property type="molecule type" value="Genomic_DNA"/>
</dbReference>
<gene>
    <name evidence="10" type="ORF">H6P81_019160</name>
</gene>
<evidence type="ECO:0000313" key="10">
    <source>
        <dbReference type="EMBL" id="KAG9438995.1"/>
    </source>
</evidence>
<feature type="domain" description="FAR1" evidence="9">
    <location>
        <begin position="84"/>
        <end position="169"/>
    </location>
</feature>
<dbReference type="PANTHER" id="PTHR43422:SF3">
    <property type="entry name" value="THIAMINE THIAZOLE SYNTHASE"/>
    <property type="match status" value="1"/>
</dbReference>
<evidence type="ECO:0000256" key="6">
    <source>
        <dbReference type="ARBA" id="ARBA00052768"/>
    </source>
</evidence>
<organism evidence="10 11">
    <name type="scientific">Aristolochia fimbriata</name>
    <name type="common">White veined hardy Dutchman's pipe vine</name>
    <dbReference type="NCBI Taxonomy" id="158543"/>
    <lineage>
        <taxon>Eukaryota</taxon>
        <taxon>Viridiplantae</taxon>
        <taxon>Streptophyta</taxon>
        <taxon>Embryophyta</taxon>
        <taxon>Tracheophyta</taxon>
        <taxon>Spermatophyta</taxon>
        <taxon>Magnoliopsida</taxon>
        <taxon>Magnoliidae</taxon>
        <taxon>Piperales</taxon>
        <taxon>Aristolochiaceae</taxon>
        <taxon>Aristolochia</taxon>
    </lineage>
</organism>
<evidence type="ECO:0000256" key="5">
    <source>
        <dbReference type="ARBA" id="ARBA00023027"/>
    </source>
</evidence>
<dbReference type="InterPro" id="IPR004330">
    <property type="entry name" value="FAR1_DNA_bnd_dom"/>
</dbReference>
<dbReference type="GO" id="GO:0009228">
    <property type="term" value="P:thiamine biosynthetic process"/>
    <property type="evidence" value="ECO:0007669"/>
    <property type="project" value="UniProtKB-KW"/>
</dbReference>
<dbReference type="Gene3D" id="6.10.250.2840">
    <property type="match status" value="1"/>
</dbReference>
<accession>A0AAV7DQY8</accession>
<comment type="catalytic activity">
    <reaction evidence="6">
        <text>[ADP-thiazole synthase]-L-cysteine + glycine + NAD(+) = [ADP-thiazole synthase]-dehydroalanine + ADP-5-ethyl-4-methylthiazole-2-carboxylate + nicotinamide + 3 H2O + 2 H(+)</text>
        <dbReference type="Rhea" id="RHEA:55708"/>
        <dbReference type="Rhea" id="RHEA-COMP:14264"/>
        <dbReference type="Rhea" id="RHEA-COMP:14265"/>
        <dbReference type="ChEBI" id="CHEBI:15377"/>
        <dbReference type="ChEBI" id="CHEBI:15378"/>
        <dbReference type="ChEBI" id="CHEBI:17154"/>
        <dbReference type="ChEBI" id="CHEBI:29950"/>
        <dbReference type="ChEBI" id="CHEBI:57305"/>
        <dbReference type="ChEBI" id="CHEBI:57540"/>
        <dbReference type="ChEBI" id="CHEBI:90873"/>
        <dbReference type="ChEBI" id="CHEBI:139151"/>
        <dbReference type="EC" id="2.4.2.60"/>
    </reaction>
</comment>